<feature type="compositionally biased region" description="Polar residues" evidence="6">
    <location>
        <begin position="217"/>
        <end position="227"/>
    </location>
</feature>
<feature type="compositionally biased region" description="Polar residues" evidence="6">
    <location>
        <begin position="678"/>
        <end position="693"/>
    </location>
</feature>
<evidence type="ECO:0000256" key="6">
    <source>
        <dbReference type="SAM" id="MobiDB-lite"/>
    </source>
</evidence>
<evidence type="ECO:0000313" key="8">
    <source>
        <dbReference type="EMBL" id="SPO43318.1"/>
    </source>
</evidence>
<feature type="compositionally biased region" description="Polar residues" evidence="6">
    <location>
        <begin position="989"/>
        <end position="1010"/>
    </location>
</feature>
<name>A0A5C3FG37_PSEA2</name>
<dbReference type="FunFam" id="3.30.160.60:FF:000100">
    <property type="entry name" value="Zinc finger 45-like"/>
    <property type="match status" value="1"/>
</dbReference>
<accession>A0A5C3FG37</accession>
<feature type="region of interest" description="Disordered" evidence="6">
    <location>
        <begin position="188"/>
        <end position="262"/>
    </location>
</feature>
<feature type="region of interest" description="Disordered" evidence="6">
    <location>
        <begin position="985"/>
        <end position="1048"/>
    </location>
</feature>
<feature type="compositionally biased region" description="Low complexity" evidence="6">
    <location>
        <begin position="861"/>
        <end position="876"/>
    </location>
</feature>
<feature type="compositionally biased region" description="Polar residues" evidence="6">
    <location>
        <begin position="432"/>
        <end position="449"/>
    </location>
</feature>
<feature type="compositionally biased region" description="Polar residues" evidence="6">
    <location>
        <begin position="298"/>
        <end position="322"/>
    </location>
</feature>
<feature type="compositionally biased region" description="Polar residues" evidence="6">
    <location>
        <begin position="781"/>
        <end position="798"/>
    </location>
</feature>
<dbReference type="InterPro" id="IPR036236">
    <property type="entry name" value="Znf_C2H2_sf"/>
</dbReference>
<feature type="compositionally biased region" description="Polar residues" evidence="6">
    <location>
        <begin position="13"/>
        <end position="31"/>
    </location>
</feature>
<dbReference type="PANTHER" id="PTHR14003">
    <property type="entry name" value="TRANSCRIPTIONAL REPRESSOR PROTEIN YY"/>
    <property type="match status" value="1"/>
</dbReference>
<feature type="compositionally biased region" description="Low complexity" evidence="6">
    <location>
        <begin position="815"/>
        <end position="826"/>
    </location>
</feature>
<dbReference type="GO" id="GO:0000785">
    <property type="term" value="C:chromatin"/>
    <property type="evidence" value="ECO:0007669"/>
    <property type="project" value="TreeGrafter"/>
</dbReference>
<feature type="region of interest" description="Disordered" evidence="6">
    <location>
        <begin position="275"/>
        <end position="336"/>
    </location>
</feature>
<feature type="domain" description="C2H2-type" evidence="7">
    <location>
        <begin position="935"/>
        <end position="964"/>
    </location>
</feature>
<sequence length="1048" mass="110539">MPPFATISLPIPSFQTEEPSPLTPGSDTSTLFEFELDDPFKSSLDSGKDFELASPSDHPPEPLEEQGTRSAPSIPSRRLRYLERIEKVLATELNPFDLIAYSDSDHSTIGAPDCHSRPAGAGCNDAALPTRVDMQNTGASSTQHHFNDPAQQQALTDNAYSGAFYDPSSADGYSAPTQTSFLSAAPASSSSSSILSQPSPAASSSDLNHLGAPNAFRDNNVNPSPLSSPYLGAISPAGSHHRSGSHSSEAASPPQFDRGFISDPALSQTVGQIGQIRLDEDQRYPPTFEESSDYAGSPANQAATSSQGADGSTFPSTNNQTFGGRPAGSTPQLTLGIPTVSVSGSSMDFTPIAATADTAMPRINVMAPSPSTPRAMGAHGQSGGFQDVLAQLVASHAATSGISAPSNQPDASSSWLQSDQPLTMHNEPFSYASTPGTTVEAQQPSSNEQPFRPNLASGRLIPEGYTTESAQMMSTLAGNPQRNPAVHAPGQWSSQAKRQDSYDKIRQFLRLDVDMGFQSTGKTESPTLAMFRKRANSDIGPRSPVVGGDAGAAGTAFDWSLAATNASNAKDQDSLDIDWTHLKADPTGFQGASNELGSTQPATMNPALLSNAQLPVDLSQAFDPSNAALLASWQQQQALMQQQQQQQQHQQPYQQQHQQQQQQQQQMQQMMAPVFQLNGNNNLMGESDFSSQLGGSGPGEFNPQWRFPGDGTQSANFAGGASAQPRLRRSSSARQSSAGGHRRLTHSEDLSRSRMYQGADEDFLAKITAPDGGLAPPSAGRSVSSNNAGPSNHQTSSPRVHPYRTGHDRHFSFGSNTSNSSATSASPLPHFRGTVGYDAAGNLVQYSSDMFGEMGGGAEDAAQSPSASSAASAASSMLGAPPVPVVTSQATQAASASRRKSEALFACPIPGCGSTFTRQYNLRGHLRSHADERPYKCDWPGCDKSFARSHDCKRHQNLHLNIKPHTCEQCGKTFARLDALNRHHKSDTGGCTTKSDGESQSNETDGSSISGAYDGADSDRGSQHWGQGDAGAAAATTSSGKTFGGHVL</sequence>
<reference evidence="8" key="1">
    <citation type="submission" date="2018-03" db="EMBL/GenBank/DDBJ databases">
        <authorList>
            <person name="Guldener U."/>
        </authorList>
    </citation>
    <scope>NUCLEOTIDE SEQUENCE [LARGE SCALE GENOMIC DNA]</scope>
    <source>
        <strain evidence="8">ATCC34888</strain>
    </source>
</reference>
<feature type="compositionally biased region" description="Low complexity" evidence="6">
    <location>
        <begin position="188"/>
        <end position="205"/>
    </location>
</feature>
<dbReference type="Gene3D" id="3.30.160.60">
    <property type="entry name" value="Classic Zinc Finger"/>
    <property type="match status" value="3"/>
</dbReference>
<dbReference type="GO" id="GO:0000978">
    <property type="term" value="F:RNA polymerase II cis-regulatory region sequence-specific DNA binding"/>
    <property type="evidence" value="ECO:0007669"/>
    <property type="project" value="TreeGrafter"/>
</dbReference>
<evidence type="ECO:0000256" key="1">
    <source>
        <dbReference type="ARBA" id="ARBA00022723"/>
    </source>
</evidence>
<evidence type="ECO:0000256" key="4">
    <source>
        <dbReference type="ARBA" id="ARBA00022833"/>
    </source>
</evidence>
<feature type="compositionally biased region" description="Low complexity" evidence="6">
    <location>
        <begin position="1030"/>
        <end position="1040"/>
    </location>
</feature>
<dbReference type="PROSITE" id="PS00028">
    <property type="entry name" value="ZINC_FINGER_C2H2_1"/>
    <property type="match status" value="2"/>
</dbReference>
<dbReference type="Proteomes" id="UP000325008">
    <property type="component" value="Unassembled WGS sequence"/>
</dbReference>
<dbReference type="EMBL" id="OOIQ01000002">
    <property type="protein sequence ID" value="SPO43318.1"/>
    <property type="molecule type" value="Genomic_DNA"/>
</dbReference>
<dbReference type="GO" id="GO:0031519">
    <property type="term" value="C:PcG protein complex"/>
    <property type="evidence" value="ECO:0007669"/>
    <property type="project" value="TreeGrafter"/>
</dbReference>
<evidence type="ECO:0000313" key="9">
    <source>
        <dbReference type="Proteomes" id="UP000325008"/>
    </source>
</evidence>
<dbReference type="GO" id="GO:0008270">
    <property type="term" value="F:zinc ion binding"/>
    <property type="evidence" value="ECO:0007669"/>
    <property type="project" value="UniProtKB-KW"/>
</dbReference>
<evidence type="ECO:0000256" key="3">
    <source>
        <dbReference type="ARBA" id="ARBA00022771"/>
    </source>
</evidence>
<feature type="region of interest" description="Disordered" evidence="6">
    <location>
        <begin position="678"/>
        <end position="753"/>
    </location>
</feature>
<proteinExistence type="predicted"/>
<comment type="caution">
    <text evidence="8">The sequence shown here is derived from an EMBL/GenBank/DDBJ whole genome shotgun (WGS) entry which is preliminary data.</text>
</comment>
<feature type="domain" description="C2H2-type" evidence="7">
    <location>
        <begin position="965"/>
        <end position="989"/>
    </location>
</feature>
<feature type="domain" description="C2H2-type" evidence="7">
    <location>
        <begin position="905"/>
        <end position="934"/>
    </location>
</feature>
<keyword evidence="9" id="KW-1185">Reference proteome</keyword>
<evidence type="ECO:0000256" key="2">
    <source>
        <dbReference type="ARBA" id="ARBA00022737"/>
    </source>
</evidence>
<feature type="compositionally biased region" description="Low complexity" evidence="6">
    <location>
        <begin position="245"/>
        <end position="254"/>
    </location>
</feature>
<dbReference type="AlphaFoldDB" id="A0A5C3FG37"/>
<dbReference type="GO" id="GO:0005667">
    <property type="term" value="C:transcription regulator complex"/>
    <property type="evidence" value="ECO:0007669"/>
    <property type="project" value="TreeGrafter"/>
</dbReference>
<keyword evidence="3 5" id="KW-0863">Zinc-finger</keyword>
<feature type="region of interest" description="Disordered" evidence="6">
    <location>
        <begin position="432"/>
        <end position="454"/>
    </location>
</feature>
<keyword evidence="1" id="KW-0479">Metal-binding</keyword>
<feature type="region of interest" description="Disordered" evidence="6">
    <location>
        <begin position="1"/>
        <end position="76"/>
    </location>
</feature>
<dbReference type="OrthoDB" id="4748970at2759"/>
<dbReference type="Pfam" id="PF00096">
    <property type="entry name" value="zf-C2H2"/>
    <property type="match status" value="2"/>
</dbReference>
<evidence type="ECO:0000256" key="5">
    <source>
        <dbReference type="PROSITE-ProRule" id="PRU00042"/>
    </source>
</evidence>
<keyword evidence="4" id="KW-0862">Zinc</keyword>
<dbReference type="InterPro" id="IPR013087">
    <property type="entry name" value="Znf_C2H2_type"/>
</dbReference>
<gene>
    <name evidence="8" type="ORF">PSANT_01002</name>
</gene>
<evidence type="ECO:0000259" key="7">
    <source>
        <dbReference type="PROSITE" id="PS50157"/>
    </source>
</evidence>
<dbReference type="GO" id="GO:0000981">
    <property type="term" value="F:DNA-binding transcription factor activity, RNA polymerase II-specific"/>
    <property type="evidence" value="ECO:0007669"/>
    <property type="project" value="UniProtKB-ARBA"/>
</dbReference>
<dbReference type="FunFam" id="3.30.160.60:FF:000125">
    <property type="entry name" value="Putative zinc finger protein 143"/>
    <property type="match status" value="1"/>
</dbReference>
<dbReference type="SMART" id="SM00355">
    <property type="entry name" value="ZnF_C2H2"/>
    <property type="match status" value="3"/>
</dbReference>
<feature type="region of interest" description="Disordered" evidence="6">
    <location>
        <begin position="856"/>
        <end position="878"/>
    </location>
</feature>
<organism evidence="8 9">
    <name type="scientific">Pseudozyma antarctica</name>
    <name type="common">Yeast</name>
    <name type="synonym">Candida antarctica</name>
    <dbReference type="NCBI Taxonomy" id="84753"/>
    <lineage>
        <taxon>Eukaryota</taxon>
        <taxon>Fungi</taxon>
        <taxon>Dikarya</taxon>
        <taxon>Basidiomycota</taxon>
        <taxon>Ustilaginomycotina</taxon>
        <taxon>Ustilaginomycetes</taxon>
        <taxon>Ustilaginales</taxon>
        <taxon>Ustilaginaceae</taxon>
        <taxon>Moesziomyces</taxon>
    </lineage>
</organism>
<dbReference type="SUPFAM" id="SSF57667">
    <property type="entry name" value="beta-beta-alpha zinc fingers"/>
    <property type="match status" value="2"/>
</dbReference>
<protein>
    <recommendedName>
        <fullName evidence="7">C2H2-type domain-containing protein</fullName>
    </recommendedName>
</protein>
<keyword evidence="2" id="KW-0677">Repeat</keyword>
<dbReference type="PROSITE" id="PS50157">
    <property type="entry name" value="ZINC_FINGER_C2H2_2"/>
    <property type="match status" value="3"/>
</dbReference>
<feature type="region of interest" description="Disordered" evidence="6">
    <location>
        <begin position="768"/>
        <end position="827"/>
    </location>
</feature>
<dbReference type="PANTHER" id="PTHR14003:SF19">
    <property type="entry name" value="YY2 TRANSCRIPTION FACTOR"/>
    <property type="match status" value="1"/>
</dbReference>